<dbReference type="InterPro" id="IPR017850">
    <property type="entry name" value="Alkaline_phosphatase_core_sf"/>
</dbReference>
<sequence>MKDKQPNIILINCDDLGYGDLSCYGSTVHDTPNLDKMAEEGIRFTDFYMASSVCTPSRGAMLTGCYPKRIGFGSFEDGHWVLFPGYRNGLNPNEWTIAKMLKDVGYNTKMVGKWHCGDQPEFLPTRHGFDEYYGLPYSNDMGRQTGAPRSLPPLPLLHNEEVLQEQPDQTGLTERYAEQSVRFIRENAKENKPFFLYLAHMHVHLPLYVAERFRKESRNGDYGAAVACIDWVTGVLMDELKHQGIDENTLMIFTSDNGSRNDFGDSNGPLRGKKTTSWEGGFRVPCIMRWPGNIEGGIVSDEIVTSMDFLPTLAKFAGGSIPTDRIIDGLDLSDYILNPKEEASPRDTFFYFVAENLTAVRSGKWKLHVWRHKNAVWELYDLEKDVSETNNVIDEYPDVAERLNRLIEECRVDLGDGATDTIGKNCRPVGEVDNPDTLTHFDPDHPYIMAEYDLPQRG</sequence>
<evidence type="ECO:0000256" key="4">
    <source>
        <dbReference type="ARBA" id="ARBA00022837"/>
    </source>
</evidence>
<dbReference type="Pfam" id="PF00884">
    <property type="entry name" value="Sulfatase"/>
    <property type="match status" value="1"/>
</dbReference>
<gene>
    <name evidence="6" type="ORF">ACFPM4_15220</name>
</gene>
<evidence type="ECO:0000256" key="1">
    <source>
        <dbReference type="ARBA" id="ARBA00008779"/>
    </source>
</evidence>
<dbReference type="RefSeq" id="WP_382353531.1">
    <property type="nucleotide sequence ID" value="NZ_JBHSMC010000020.1"/>
</dbReference>
<dbReference type="PANTHER" id="PTHR42693:SF53">
    <property type="entry name" value="ENDO-4-O-SULFATASE"/>
    <property type="match status" value="1"/>
</dbReference>
<keyword evidence="4" id="KW-0106">Calcium</keyword>
<name>A0ABW0LK89_9BACI</name>
<dbReference type="InterPro" id="IPR050738">
    <property type="entry name" value="Sulfatase"/>
</dbReference>
<accession>A0ABW0LK89</accession>
<dbReference type="InterPro" id="IPR000917">
    <property type="entry name" value="Sulfatase_N"/>
</dbReference>
<dbReference type="Proteomes" id="UP001596147">
    <property type="component" value="Unassembled WGS sequence"/>
</dbReference>
<keyword evidence="3" id="KW-0378">Hydrolase</keyword>
<evidence type="ECO:0000313" key="6">
    <source>
        <dbReference type="EMBL" id="MFC5466083.1"/>
    </source>
</evidence>
<evidence type="ECO:0000256" key="3">
    <source>
        <dbReference type="ARBA" id="ARBA00022801"/>
    </source>
</evidence>
<keyword evidence="2" id="KW-0479">Metal-binding</keyword>
<protein>
    <submittedName>
        <fullName evidence="6">Sulfatase</fullName>
    </submittedName>
</protein>
<dbReference type="Gene3D" id="3.30.1120.10">
    <property type="match status" value="1"/>
</dbReference>
<proteinExistence type="inferred from homology"/>
<organism evidence="6 7">
    <name type="scientific">Lederbergia graminis</name>
    <dbReference type="NCBI Taxonomy" id="735518"/>
    <lineage>
        <taxon>Bacteria</taxon>
        <taxon>Bacillati</taxon>
        <taxon>Bacillota</taxon>
        <taxon>Bacilli</taxon>
        <taxon>Bacillales</taxon>
        <taxon>Bacillaceae</taxon>
        <taxon>Lederbergia</taxon>
    </lineage>
</organism>
<dbReference type="EMBL" id="JBHSMC010000020">
    <property type="protein sequence ID" value="MFC5466083.1"/>
    <property type="molecule type" value="Genomic_DNA"/>
</dbReference>
<evidence type="ECO:0000256" key="2">
    <source>
        <dbReference type="ARBA" id="ARBA00022723"/>
    </source>
</evidence>
<dbReference type="CDD" id="cd16026">
    <property type="entry name" value="GALNS_like"/>
    <property type="match status" value="1"/>
</dbReference>
<comment type="caution">
    <text evidence="6">The sequence shown here is derived from an EMBL/GenBank/DDBJ whole genome shotgun (WGS) entry which is preliminary data.</text>
</comment>
<dbReference type="PANTHER" id="PTHR42693">
    <property type="entry name" value="ARYLSULFATASE FAMILY MEMBER"/>
    <property type="match status" value="1"/>
</dbReference>
<evidence type="ECO:0000313" key="7">
    <source>
        <dbReference type="Proteomes" id="UP001596147"/>
    </source>
</evidence>
<reference evidence="7" key="1">
    <citation type="journal article" date="2019" name="Int. J. Syst. Evol. Microbiol.">
        <title>The Global Catalogue of Microorganisms (GCM) 10K type strain sequencing project: providing services to taxonomists for standard genome sequencing and annotation.</title>
        <authorList>
            <consortium name="The Broad Institute Genomics Platform"/>
            <consortium name="The Broad Institute Genome Sequencing Center for Infectious Disease"/>
            <person name="Wu L."/>
            <person name="Ma J."/>
        </authorList>
    </citation>
    <scope>NUCLEOTIDE SEQUENCE [LARGE SCALE GENOMIC DNA]</scope>
    <source>
        <strain evidence="7">CGMCC 1.12237</strain>
    </source>
</reference>
<evidence type="ECO:0000259" key="5">
    <source>
        <dbReference type="Pfam" id="PF00884"/>
    </source>
</evidence>
<feature type="domain" description="Sulfatase N-terminal" evidence="5">
    <location>
        <begin position="6"/>
        <end position="318"/>
    </location>
</feature>
<dbReference type="SUPFAM" id="SSF53649">
    <property type="entry name" value="Alkaline phosphatase-like"/>
    <property type="match status" value="1"/>
</dbReference>
<dbReference type="PROSITE" id="PS00149">
    <property type="entry name" value="SULFATASE_2"/>
    <property type="match status" value="1"/>
</dbReference>
<comment type="similarity">
    <text evidence="1">Belongs to the sulfatase family.</text>
</comment>
<dbReference type="PROSITE" id="PS00523">
    <property type="entry name" value="SULFATASE_1"/>
    <property type="match status" value="1"/>
</dbReference>
<keyword evidence="7" id="KW-1185">Reference proteome</keyword>
<dbReference type="InterPro" id="IPR024607">
    <property type="entry name" value="Sulfatase_CS"/>
</dbReference>
<dbReference type="Gene3D" id="3.40.720.10">
    <property type="entry name" value="Alkaline Phosphatase, subunit A"/>
    <property type="match status" value="1"/>
</dbReference>